<dbReference type="InterPro" id="IPR032675">
    <property type="entry name" value="LRR_dom_sf"/>
</dbReference>
<dbReference type="Gene3D" id="3.80.10.10">
    <property type="entry name" value="Ribonuclease Inhibitor"/>
    <property type="match status" value="2"/>
</dbReference>
<comment type="caution">
    <text evidence="7">The sequence shown here is derived from an EMBL/GenBank/DDBJ whole genome shotgun (WGS) entry which is preliminary data.</text>
</comment>
<evidence type="ECO:0000256" key="6">
    <source>
        <dbReference type="SAM" id="MobiDB-lite"/>
    </source>
</evidence>
<dbReference type="PANTHER" id="PTHR45973">
    <property type="entry name" value="PROTEIN PHOSPHATASE 1 REGULATORY SUBUNIT SDS22-RELATED"/>
    <property type="match status" value="1"/>
</dbReference>
<dbReference type="InterPro" id="IPR001611">
    <property type="entry name" value="Leu-rich_rpt"/>
</dbReference>
<sequence>MTILSVEGEEGVRGSGQMTVEEIAKVCQARELFKSPHLNTKLLLHGRGFTGMCDLSQYYNVKFLSLDFNMISEIKGLEYLSQLTSLHLQGNQLTAISGLGHNVNLRILNLSDSHIKDIGDGLKHLRNLSNLNLSKNELTVLRKVADDLSNCPLTSLDLGSNRFGEFECLEEFTEQLKGLRCLYLHRNPGIRGVKNLRKKLIGMLPELNYLDDRPVSVYERQGGSLDRRQFIKDNEMRDAEWEARQKQITKRREMALQRIAREELARGLNQPSDGSERTTGEGLAPSERDDRGMTVAASGKAWDTFNAGSGAVVGESRGRTIHVPSTGRQAREVPWNDEQLWQSAEVNREALMQDANLQRGSRASILANPFVHEPPSPTSRTTTAPQASELGDMD</sequence>
<feature type="region of interest" description="Disordered" evidence="6">
    <location>
        <begin position="263"/>
        <end position="293"/>
    </location>
</feature>
<keyword evidence="5" id="KW-0966">Cell projection</keyword>
<gene>
    <name evidence="7" type="ORF">FOZ62_020993</name>
</gene>
<evidence type="ECO:0000256" key="4">
    <source>
        <dbReference type="ARBA" id="ARBA00023069"/>
    </source>
</evidence>
<name>A0A7J6R7P3_PEROL</name>
<dbReference type="PANTHER" id="PTHR45973:SF9">
    <property type="entry name" value="LEUCINE-RICH REPEAT-CONTAINING PROTEIN 46"/>
    <property type="match status" value="1"/>
</dbReference>
<evidence type="ECO:0000256" key="3">
    <source>
        <dbReference type="ARBA" id="ARBA00022737"/>
    </source>
</evidence>
<dbReference type="SUPFAM" id="SSF52075">
    <property type="entry name" value="Outer arm dynein light chain 1"/>
    <property type="match status" value="1"/>
</dbReference>
<dbReference type="EMBL" id="JABANM010024152">
    <property type="protein sequence ID" value="KAF4716688.1"/>
    <property type="molecule type" value="Genomic_DNA"/>
</dbReference>
<keyword evidence="3" id="KW-0677">Repeat</keyword>
<organism evidence="7 8">
    <name type="scientific">Perkinsus olseni</name>
    <name type="common">Perkinsus atlanticus</name>
    <dbReference type="NCBI Taxonomy" id="32597"/>
    <lineage>
        <taxon>Eukaryota</taxon>
        <taxon>Sar</taxon>
        <taxon>Alveolata</taxon>
        <taxon>Perkinsozoa</taxon>
        <taxon>Perkinsea</taxon>
        <taxon>Perkinsida</taxon>
        <taxon>Perkinsidae</taxon>
        <taxon>Perkinsus</taxon>
    </lineage>
</organism>
<dbReference type="AlphaFoldDB" id="A0A7J6R7P3"/>
<dbReference type="Pfam" id="PF13516">
    <property type="entry name" value="LRR_6"/>
    <property type="match status" value="2"/>
</dbReference>
<dbReference type="PROSITE" id="PS51450">
    <property type="entry name" value="LRR"/>
    <property type="match status" value="3"/>
</dbReference>
<keyword evidence="2" id="KW-0433">Leucine-rich repeat</keyword>
<dbReference type="InterPro" id="IPR050576">
    <property type="entry name" value="Cilia_flagella_integrity"/>
</dbReference>
<accession>A0A7J6R7P3</accession>
<feature type="region of interest" description="Disordered" evidence="6">
    <location>
        <begin position="363"/>
        <end position="394"/>
    </location>
</feature>
<evidence type="ECO:0000313" key="8">
    <source>
        <dbReference type="Proteomes" id="UP000574390"/>
    </source>
</evidence>
<keyword evidence="4" id="KW-0969">Cilium</keyword>
<comment type="subcellular location">
    <subcellularLocation>
        <location evidence="1">Cell projection</location>
        <location evidence="1">Cilium</location>
    </subcellularLocation>
</comment>
<evidence type="ECO:0000256" key="2">
    <source>
        <dbReference type="ARBA" id="ARBA00022614"/>
    </source>
</evidence>
<reference evidence="7 8" key="1">
    <citation type="submission" date="2020-04" db="EMBL/GenBank/DDBJ databases">
        <title>Perkinsus olseni comparative genomics.</title>
        <authorList>
            <person name="Bogema D.R."/>
        </authorList>
    </citation>
    <scope>NUCLEOTIDE SEQUENCE [LARGE SCALE GENOMIC DNA]</scope>
    <source>
        <strain evidence="7">ATCC PRA-205</strain>
    </source>
</reference>
<dbReference type="Proteomes" id="UP000574390">
    <property type="component" value="Unassembled WGS sequence"/>
</dbReference>
<proteinExistence type="predicted"/>
<feature type="compositionally biased region" description="Low complexity" evidence="6">
    <location>
        <begin position="378"/>
        <end position="388"/>
    </location>
</feature>
<evidence type="ECO:0000313" key="7">
    <source>
        <dbReference type="EMBL" id="KAF4716688.1"/>
    </source>
</evidence>
<evidence type="ECO:0000256" key="5">
    <source>
        <dbReference type="ARBA" id="ARBA00023273"/>
    </source>
</evidence>
<protein>
    <submittedName>
        <fullName evidence="7">Uncharacterized protein</fullName>
    </submittedName>
</protein>
<dbReference type="SMART" id="SM00369">
    <property type="entry name" value="LRR_TYP"/>
    <property type="match status" value="2"/>
</dbReference>
<dbReference type="InterPro" id="IPR003591">
    <property type="entry name" value="Leu-rich_rpt_typical-subtyp"/>
</dbReference>
<evidence type="ECO:0000256" key="1">
    <source>
        <dbReference type="ARBA" id="ARBA00004138"/>
    </source>
</evidence>